<dbReference type="Pfam" id="PF01614">
    <property type="entry name" value="IclR_C"/>
    <property type="match status" value="1"/>
</dbReference>
<protein>
    <submittedName>
        <fullName evidence="6">IclR family transcriptional regulator</fullName>
    </submittedName>
</protein>
<dbReference type="PANTHER" id="PTHR30136">
    <property type="entry name" value="HELIX-TURN-HELIX TRANSCRIPTIONAL REGULATOR, ICLR FAMILY"/>
    <property type="match status" value="1"/>
</dbReference>
<dbReference type="Pfam" id="PF09339">
    <property type="entry name" value="HTH_IclR"/>
    <property type="match status" value="1"/>
</dbReference>
<keyword evidence="1" id="KW-0805">Transcription regulation</keyword>
<dbReference type="SMART" id="SM00346">
    <property type="entry name" value="HTH_ICLR"/>
    <property type="match status" value="1"/>
</dbReference>
<feature type="domain" description="HTH iclR-type" evidence="4">
    <location>
        <begin position="6"/>
        <end position="66"/>
    </location>
</feature>
<dbReference type="AlphaFoldDB" id="A0A9X1VRI4"/>
<dbReference type="InterPro" id="IPR014757">
    <property type="entry name" value="Tscrpt_reg_IclR_C"/>
</dbReference>
<dbReference type="InterPro" id="IPR050707">
    <property type="entry name" value="HTH_MetabolicPath_Reg"/>
</dbReference>
<dbReference type="Gene3D" id="3.30.450.40">
    <property type="match status" value="1"/>
</dbReference>
<accession>A0A9X1VRI4</accession>
<dbReference type="SUPFAM" id="SSF55781">
    <property type="entry name" value="GAF domain-like"/>
    <property type="match status" value="1"/>
</dbReference>
<dbReference type="GO" id="GO:0045892">
    <property type="term" value="P:negative regulation of DNA-templated transcription"/>
    <property type="evidence" value="ECO:0007669"/>
    <property type="project" value="TreeGrafter"/>
</dbReference>
<dbReference type="PANTHER" id="PTHR30136:SF35">
    <property type="entry name" value="HTH-TYPE TRANSCRIPTIONAL REGULATOR RV1719"/>
    <property type="match status" value="1"/>
</dbReference>
<evidence type="ECO:0000256" key="3">
    <source>
        <dbReference type="ARBA" id="ARBA00023163"/>
    </source>
</evidence>
<evidence type="ECO:0000259" key="5">
    <source>
        <dbReference type="PROSITE" id="PS51078"/>
    </source>
</evidence>
<dbReference type="EMBL" id="JALGBI010000001">
    <property type="protein sequence ID" value="MCJ0762496.1"/>
    <property type="molecule type" value="Genomic_DNA"/>
</dbReference>
<evidence type="ECO:0000256" key="1">
    <source>
        <dbReference type="ARBA" id="ARBA00023015"/>
    </source>
</evidence>
<keyword evidence="7" id="KW-1185">Reference proteome</keyword>
<evidence type="ECO:0000313" key="6">
    <source>
        <dbReference type="EMBL" id="MCJ0762496.1"/>
    </source>
</evidence>
<dbReference type="InterPro" id="IPR036390">
    <property type="entry name" value="WH_DNA-bd_sf"/>
</dbReference>
<dbReference type="PROSITE" id="PS51077">
    <property type="entry name" value="HTH_ICLR"/>
    <property type="match status" value="1"/>
</dbReference>
<dbReference type="Proteomes" id="UP001139447">
    <property type="component" value="Unassembled WGS sequence"/>
</dbReference>
<dbReference type="RefSeq" id="WP_243304797.1">
    <property type="nucleotide sequence ID" value="NZ_JALGBI010000001.1"/>
</dbReference>
<keyword evidence="3" id="KW-0804">Transcription</keyword>
<comment type="caution">
    <text evidence="6">The sequence shown here is derived from an EMBL/GenBank/DDBJ whole genome shotgun (WGS) entry which is preliminary data.</text>
</comment>
<keyword evidence="2" id="KW-0238">DNA-binding</keyword>
<reference evidence="6" key="1">
    <citation type="submission" date="2022-03" db="EMBL/GenBank/DDBJ databases">
        <authorList>
            <person name="Woo C.Y."/>
        </authorList>
    </citation>
    <scope>NUCLEOTIDE SEQUENCE</scope>
    <source>
        <strain evidence="6">CYS-02</strain>
    </source>
</reference>
<dbReference type="InterPro" id="IPR036388">
    <property type="entry name" value="WH-like_DNA-bd_sf"/>
</dbReference>
<evidence type="ECO:0000256" key="2">
    <source>
        <dbReference type="ARBA" id="ARBA00023125"/>
    </source>
</evidence>
<dbReference type="PROSITE" id="PS51078">
    <property type="entry name" value="ICLR_ED"/>
    <property type="match status" value="1"/>
</dbReference>
<organism evidence="6 7">
    <name type="scientific">Variovorax terrae</name>
    <dbReference type="NCBI Taxonomy" id="2923278"/>
    <lineage>
        <taxon>Bacteria</taxon>
        <taxon>Pseudomonadati</taxon>
        <taxon>Pseudomonadota</taxon>
        <taxon>Betaproteobacteria</taxon>
        <taxon>Burkholderiales</taxon>
        <taxon>Comamonadaceae</taxon>
        <taxon>Variovorax</taxon>
    </lineage>
</organism>
<proteinExistence type="predicted"/>
<gene>
    <name evidence="6" type="ORF">MMF98_04655</name>
</gene>
<dbReference type="SUPFAM" id="SSF46785">
    <property type="entry name" value="Winged helix' DNA-binding domain"/>
    <property type="match status" value="1"/>
</dbReference>
<dbReference type="InterPro" id="IPR005471">
    <property type="entry name" value="Tscrpt_reg_IclR_N"/>
</dbReference>
<dbReference type="InterPro" id="IPR029016">
    <property type="entry name" value="GAF-like_dom_sf"/>
</dbReference>
<evidence type="ECO:0000259" key="4">
    <source>
        <dbReference type="PROSITE" id="PS51077"/>
    </source>
</evidence>
<dbReference type="Gene3D" id="1.10.10.10">
    <property type="entry name" value="Winged helix-like DNA-binding domain superfamily/Winged helix DNA-binding domain"/>
    <property type="match status" value="1"/>
</dbReference>
<dbReference type="GO" id="GO:0003700">
    <property type="term" value="F:DNA-binding transcription factor activity"/>
    <property type="evidence" value="ECO:0007669"/>
    <property type="project" value="TreeGrafter"/>
</dbReference>
<feature type="domain" description="IclR-ED" evidence="5">
    <location>
        <begin position="67"/>
        <end position="247"/>
    </location>
</feature>
<sequence>MSMNEVKSAKRVLEILQFFAASQAPASLSQISAALGFPKSSCLALLDTLEAEGYAYQASGRYYLTRRWLNEAELVAAHDQVAARIRPVLEQLRAQLQETLILAQRSGDRVMYLDVAEADRTVRFAAHVGQTKPLHASASGRALLGLMPLPERTRLVDRLRLEAYTGTTVIDRASLLEVIEQGNRRGWHANLAEHQADTLSVAAPLVLHGMAFSLVVGAPMGRSGERVDEIGQALAAASRSLAQSIEPPRTTPSTKE</sequence>
<evidence type="ECO:0000313" key="7">
    <source>
        <dbReference type="Proteomes" id="UP001139447"/>
    </source>
</evidence>
<dbReference type="GO" id="GO:0003677">
    <property type="term" value="F:DNA binding"/>
    <property type="evidence" value="ECO:0007669"/>
    <property type="project" value="UniProtKB-KW"/>
</dbReference>
<name>A0A9X1VRI4_9BURK</name>